<dbReference type="GeneID" id="85196257"/>
<sequence>MSFFDQYYSEYMNTQEGFDKFHNEVINMPRDHFSDMNLNKIQSLSAYLLLTENKINSGFNYKELMFCIHSILPELDTLKPVFRDFDMEKRYFDFSDSDINDHYNKEGRMFRHLMFLSEFFGMIYESNGFKCINYNKCREYYTTERALLIPVIRNNLILMNINTNSFFKSLKSIDVSADADYRPAYLILKYMSEINRSVTKFELSILFGRIDSLQKDSEILGRALNIGRTLPSSEGDQKSFFFKKMGWEREGRLFAYRSSQSPTFKFKSFILYLDCFGLIEYNQTLDIYNLTDYSKKILDDDISYLVADLENLLSIIDNYSGGNNELNDLILHQRNPELLKLAQDNPDFEMKMNLRSINNPMVDSGGKRRRNRLIAELAKIKAQYMCQYLQKHIFKMSDGRHYCEAHHIIEFSTENGPDITLNLLVLGPEAHMLLHHACKDEKDEVYLQLVKNNILNFDRFKDMIVVYRCLTLDHIEILHHKKIITNKEKEELIRLT</sequence>
<gene>
    <name evidence="1" type="ORF">MmiHf6_16460</name>
</gene>
<evidence type="ECO:0000313" key="1">
    <source>
        <dbReference type="EMBL" id="WNY24315.1"/>
    </source>
</evidence>
<name>A0AA96V2T6_9EURY</name>
<accession>A0AA96V2T6</accession>
<dbReference type="Proteomes" id="UP001302978">
    <property type="component" value="Chromosome"/>
</dbReference>
<dbReference type="EMBL" id="CP131059">
    <property type="protein sequence ID" value="WNY24315.1"/>
    <property type="molecule type" value="Genomic_DNA"/>
</dbReference>
<organism evidence="1 2">
    <name type="scientific">Methanimicrococcus hongohii</name>
    <dbReference type="NCBI Taxonomy" id="3028295"/>
    <lineage>
        <taxon>Archaea</taxon>
        <taxon>Methanobacteriati</taxon>
        <taxon>Methanobacteriota</taxon>
        <taxon>Stenosarchaea group</taxon>
        <taxon>Methanomicrobia</taxon>
        <taxon>Methanosarcinales</taxon>
        <taxon>Methanosarcinaceae</taxon>
        <taxon>Methanimicrococcus</taxon>
    </lineage>
</organism>
<dbReference type="RefSeq" id="WP_316557496.1">
    <property type="nucleotide sequence ID" value="NZ_CP131059.1"/>
</dbReference>
<keyword evidence="2" id="KW-1185">Reference proteome</keyword>
<evidence type="ECO:0000313" key="2">
    <source>
        <dbReference type="Proteomes" id="UP001302978"/>
    </source>
</evidence>
<evidence type="ECO:0008006" key="3">
    <source>
        <dbReference type="Google" id="ProtNLM"/>
    </source>
</evidence>
<proteinExistence type="predicted"/>
<dbReference type="KEGG" id="mehf:MmiHf6_16460"/>
<dbReference type="AlphaFoldDB" id="A0AA96V2T6"/>
<reference evidence="1 2" key="1">
    <citation type="submission" date="2023-07" db="EMBL/GenBank/DDBJ databases">
        <title>Closed genoem sequence of Methanomicrococcus sp. Hf6.</title>
        <authorList>
            <person name="Poehlein A."/>
            <person name="Protasov E."/>
            <person name="Platt K."/>
            <person name="Reeh H."/>
            <person name="Daniel R."/>
            <person name="Brune A."/>
        </authorList>
    </citation>
    <scope>NUCLEOTIDE SEQUENCE [LARGE SCALE GENOMIC DNA]</scope>
    <source>
        <strain evidence="1 2">Hf6</strain>
    </source>
</reference>
<protein>
    <recommendedName>
        <fullName evidence="3">HNH nuclease domain-containing protein</fullName>
    </recommendedName>
</protein>